<dbReference type="Pfam" id="PF20431">
    <property type="entry name" value="E_motif"/>
    <property type="match status" value="1"/>
</dbReference>
<dbReference type="PANTHER" id="PTHR47926">
    <property type="entry name" value="PENTATRICOPEPTIDE REPEAT-CONTAINING PROTEIN"/>
    <property type="match status" value="1"/>
</dbReference>
<comment type="similarity">
    <text evidence="3">Belongs to the PPR family. PCMP-E subfamily.</text>
</comment>
<dbReference type="Gene3D" id="1.25.40.10">
    <property type="entry name" value="Tetratricopeptide repeat domain"/>
    <property type="match status" value="5"/>
</dbReference>
<dbReference type="PANTHER" id="PTHR47926:SF343">
    <property type="entry name" value="PENTACOTRIPEPTIDE-REPEAT REGION OF PRORP DOMAIN-CONTAINING PROTEIN"/>
    <property type="match status" value="1"/>
</dbReference>
<feature type="repeat" description="PPR" evidence="4">
    <location>
        <begin position="576"/>
        <end position="610"/>
    </location>
</feature>
<accession>A0AAD6A2D8</accession>
<dbReference type="InterPro" id="IPR002885">
    <property type="entry name" value="PPR_rpt"/>
</dbReference>
<feature type="repeat" description="PPR" evidence="4">
    <location>
        <begin position="374"/>
        <end position="408"/>
    </location>
</feature>
<dbReference type="Pfam" id="PF01535">
    <property type="entry name" value="PPR"/>
    <property type="match status" value="7"/>
</dbReference>
<feature type="repeat" description="PPR" evidence="4">
    <location>
        <begin position="611"/>
        <end position="645"/>
    </location>
</feature>
<proteinExistence type="inferred from homology"/>
<dbReference type="Pfam" id="PF13041">
    <property type="entry name" value="PPR_2"/>
    <property type="match status" value="4"/>
</dbReference>
<evidence type="ECO:0000256" key="2">
    <source>
        <dbReference type="ARBA" id="ARBA00022946"/>
    </source>
</evidence>
<evidence type="ECO:0008006" key="7">
    <source>
        <dbReference type="Google" id="ProtNLM"/>
    </source>
</evidence>
<organism evidence="5 6">
    <name type="scientific">Rhynchospora tenuis</name>
    <dbReference type="NCBI Taxonomy" id="198213"/>
    <lineage>
        <taxon>Eukaryota</taxon>
        <taxon>Viridiplantae</taxon>
        <taxon>Streptophyta</taxon>
        <taxon>Embryophyta</taxon>
        <taxon>Tracheophyta</taxon>
        <taxon>Spermatophyta</taxon>
        <taxon>Magnoliopsida</taxon>
        <taxon>Liliopsida</taxon>
        <taxon>Poales</taxon>
        <taxon>Cyperaceae</taxon>
        <taxon>Cyperoideae</taxon>
        <taxon>Rhynchosporeae</taxon>
        <taxon>Rhynchospora</taxon>
    </lineage>
</organism>
<feature type="repeat" description="PPR" evidence="4">
    <location>
        <begin position="343"/>
        <end position="373"/>
    </location>
</feature>
<dbReference type="InterPro" id="IPR046848">
    <property type="entry name" value="E_motif"/>
</dbReference>
<feature type="repeat" description="PPR" evidence="4">
    <location>
        <begin position="475"/>
        <end position="509"/>
    </location>
</feature>
<evidence type="ECO:0000256" key="3">
    <source>
        <dbReference type="ARBA" id="ARBA00061659"/>
    </source>
</evidence>
<dbReference type="FunFam" id="1.25.40.10:FF:000090">
    <property type="entry name" value="Pentatricopeptide repeat-containing protein, chloroplastic"/>
    <property type="match status" value="1"/>
</dbReference>
<evidence type="ECO:0000313" key="5">
    <source>
        <dbReference type="EMBL" id="KAJ3708359.1"/>
    </source>
</evidence>
<dbReference type="PROSITE" id="PS51375">
    <property type="entry name" value="PPR"/>
    <property type="match status" value="9"/>
</dbReference>
<feature type="repeat" description="PPR" evidence="4">
    <location>
        <begin position="103"/>
        <end position="137"/>
    </location>
</feature>
<evidence type="ECO:0000313" key="6">
    <source>
        <dbReference type="Proteomes" id="UP001210211"/>
    </source>
</evidence>
<feature type="repeat" description="PPR" evidence="4">
    <location>
        <begin position="72"/>
        <end position="102"/>
    </location>
</feature>
<gene>
    <name evidence="5" type="ORF">LUZ61_012064</name>
</gene>
<dbReference type="FunFam" id="1.25.40.10:FF:000442">
    <property type="entry name" value="Pentatricopeptide repeat-containing protein At3g49710"/>
    <property type="match status" value="1"/>
</dbReference>
<dbReference type="AlphaFoldDB" id="A0AAD6A2D8"/>
<dbReference type="SUPFAM" id="SSF48452">
    <property type="entry name" value="TPR-like"/>
    <property type="match status" value="1"/>
</dbReference>
<sequence>MAYTNISSKLANLIQCCMTKRSFFLAKSVHAHIVTSGLFSEVFLSNRLIQLYSECDRLDHAISVFDSIKQPNVHSWNAIFSAACKSNDLDLARQLFDQIPERDAGSWNTIISILVRKRQEREGLELYYAMLREGLVPTHCTFASVLRACGSLKALDDGMRCHGLSIKLGLGNNLFVGNALLGMYVKSRCVDNARRLFDELIEPNEVSFTSIMSGLTQIGSTSEAFKLFVKMHRLDICIDPVAISSVLGAFACAECKEMQFPCQLIQPLIVKKGFESDQHIGNSLIDLYGKFGAMHEALLVFHSLPSVNVVSWNILIAGFGQVESSKIAMSIFGLMQKSGFEPNEVTYTSLLSACVKSRDIKSAHEMFNNIPEPSVTTWNALLSGYCQDELHKTSINLFRKMQFANVCPDRTTLVLLLSCCSEMETLEFGKEIHSISIRLMLDSDRFVASGLIDMYANCACIDLAKKVFERMTDRDLVAWNSMISGLTLNNLNKEAFMLFKQMTELGLAPTDYTFASIINLCSKLPSLPQGMQMQAQTMKYGYIDDVYVGTALIDMYTKCGDMESAQLFFDCMLIKNIISWNEMIHGYTQSGYCEEALDLFDHMLEREQKPDSFTLTSVLTSCSRLGSVDRAMQYFNCMTDLGVKPIIDHYACIIDLLGRAGRFKEAEKVIEDMPYKDDPIVWEVLLSACAIHNNSRLGEHAAENLLRLVPLNPSPYIILANIYSGLGRYYDAVAVRELMDRRGVVKGGGLSWVDGRAGAIQCSYGASQDLERACVQSGV</sequence>
<dbReference type="NCBIfam" id="TIGR00756">
    <property type="entry name" value="PPR"/>
    <property type="match status" value="9"/>
</dbReference>
<comment type="caution">
    <text evidence="5">The sequence shown here is derived from an EMBL/GenBank/DDBJ whole genome shotgun (WGS) entry which is preliminary data.</text>
</comment>
<keyword evidence="6" id="KW-1185">Reference proteome</keyword>
<feature type="repeat" description="PPR" evidence="4">
    <location>
        <begin position="204"/>
        <end position="238"/>
    </location>
</feature>
<dbReference type="EMBL" id="JAMRDG010000001">
    <property type="protein sequence ID" value="KAJ3708359.1"/>
    <property type="molecule type" value="Genomic_DNA"/>
</dbReference>
<dbReference type="GO" id="GO:0009451">
    <property type="term" value="P:RNA modification"/>
    <property type="evidence" value="ECO:0007669"/>
    <property type="project" value="InterPro"/>
</dbReference>
<reference evidence="5 6" key="1">
    <citation type="journal article" date="2022" name="Cell">
        <title>Repeat-based holocentromeres influence genome architecture and karyotype evolution.</title>
        <authorList>
            <person name="Hofstatter P.G."/>
            <person name="Thangavel G."/>
            <person name="Lux T."/>
            <person name="Neumann P."/>
            <person name="Vondrak T."/>
            <person name="Novak P."/>
            <person name="Zhang M."/>
            <person name="Costa L."/>
            <person name="Castellani M."/>
            <person name="Scott A."/>
            <person name="Toegelov H."/>
            <person name="Fuchs J."/>
            <person name="Mata-Sucre Y."/>
            <person name="Dias Y."/>
            <person name="Vanzela A.L.L."/>
            <person name="Huettel B."/>
            <person name="Almeida C.C.S."/>
            <person name="Simkova H."/>
            <person name="Souza G."/>
            <person name="Pedrosa-Harand A."/>
            <person name="Macas J."/>
            <person name="Mayer K.F.X."/>
            <person name="Houben A."/>
            <person name="Marques A."/>
        </authorList>
    </citation>
    <scope>NUCLEOTIDE SEQUENCE [LARGE SCALE GENOMIC DNA]</scope>
    <source>
        <strain evidence="5">RhyTen1mFocal</strain>
    </source>
</reference>
<dbReference type="Proteomes" id="UP001210211">
    <property type="component" value="Unassembled WGS sequence"/>
</dbReference>
<dbReference type="GO" id="GO:0003723">
    <property type="term" value="F:RNA binding"/>
    <property type="evidence" value="ECO:0007669"/>
    <property type="project" value="InterPro"/>
</dbReference>
<dbReference type="InterPro" id="IPR046960">
    <property type="entry name" value="PPR_At4g14850-like_plant"/>
</dbReference>
<evidence type="ECO:0000256" key="4">
    <source>
        <dbReference type="PROSITE-ProRule" id="PRU00708"/>
    </source>
</evidence>
<protein>
    <recommendedName>
        <fullName evidence="7">Pentatricopeptide repeat-containing protein</fullName>
    </recommendedName>
</protein>
<dbReference type="FunFam" id="1.25.40.10:FF:000196">
    <property type="entry name" value="Pentatricopeptide repeat-containing protein At4g14850"/>
    <property type="match status" value="1"/>
</dbReference>
<dbReference type="FunFam" id="1.25.40.10:FF:000688">
    <property type="entry name" value="Pentatricopeptide repeat-containing protein"/>
    <property type="match status" value="1"/>
</dbReference>
<keyword evidence="2" id="KW-0809">Transit peptide</keyword>
<feature type="repeat" description="PPR" evidence="4">
    <location>
        <begin position="308"/>
        <end position="342"/>
    </location>
</feature>
<keyword evidence="1" id="KW-0677">Repeat</keyword>
<evidence type="ECO:0000256" key="1">
    <source>
        <dbReference type="ARBA" id="ARBA00022737"/>
    </source>
</evidence>
<dbReference type="InterPro" id="IPR011990">
    <property type="entry name" value="TPR-like_helical_dom_sf"/>
</dbReference>
<name>A0AAD6A2D8_9POAL</name>